<dbReference type="Proteomes" id="UP001230978">
    <property type="component" value="Chromosome"/>
</dbReference>
<organism evidence="1 2">
    <name type="scientific">Fuscovulum ytuae</name>
    <dbReference type="NCBI Taxonomy" id="3042299"/>
    <lineage>
        <taxon>Bacteria</taxon>
        <taxon>Pseudomonadati</taxon>
        <taxon>Pseudomonadota</taxon>
        <taxon>Alphaproteobacteria</taxon>
        <taxon>Rhodobacterales</taxon>
        <taxon>Paracoccaceae</taxon>
        <taxon>Fuscovulum</taxon>
    </lineage>
</organism>
<evidence type="ECO:0000313" key="2">
    <source>
        <dbReference type="Proteomes" id="UP001230978"/>
    </source>
</evidence>
<name>A0ABY8QB15_9RHOB</name>
<dbReference type="RefSeq" id="WP_281468718.1">
    <property type="nucleotide sequence ID" value="NZ_CP124535.1"/>
</dbReference>
<accession>A0ABY8QB15</accession>
<sequence>MPLPAARQRSSRHPLCRPAGWIALWRRIGNLSVQNGKARLAP</sequence>
<dbReference type="EMBL" id="CP124535">
    <property type="protein sequence ID" value="WGV17432.1"/>
    <property type="molecule type" value="Genomic_DNA"/>
</dbReference>
<proteinExistence type="predicted"/>
<keyword evidence="2" id="KW-1185">Reference proteome</keyword>
<evidence type="ECO:0000313" key="1">
    <source>
        <dbReference type="EMBL" id="WGV17432.1"/>
    </source>
</evidence>
<gene>
    <name evidence="1" type="ORF">QF092_06475</name>
</gene>
<protein>
    <submittedName>
        <fullName evidence="1">Uncharacterized protein</fullName>
    </submittedName>
</protein>
<reference evidence="1 2" key="1">
    <citation type="submission" date="2023-04" db="EMBL/GenBank/DDBJ databases">
        <title>YMD61, complete Genome.</title>
        <authorList>
            <person name="Zhang J."/>
        </authorList>
    </citation>
    <scope>NUCLEOTIDE SEQUENCE [LARGE SCALE GENOMIC DNA]</scope>
    <source>
        <strain evidence="1 2">YMD61</strain>
    </source>
</reference>